<reference evidence="2 3" key="1">
    <citation type="journal article" date="2020" name="ISME J.">
        <title>Uncovering the hidden diversity of litter-decomposition mechanisms in mushroom-forming fungi.</title>
        <authorList>
            <person name="Floudas D."/>
            <person name="Bentzer J."/>
            <person name="Ahren D."/>
            <person name="Johansson T."/>
            <person name="Persson P."/>
            <person name="Tunlid A."/>
        </authorList>
    </citation>
    <scope>NUCLEOTIDE SEQUENCE [LARGE SCALE GENOMIC DNA]</scope>
    <source>
        <strain evidence="2 3">CBS 291.85</strain>
    </source>
</reference>
<dbReference type="InterPro" id="IPR036047">
    <property type="entry name" value="F-box-like_dom_sf"/>
</dbReference>
<sequence>MATSPIQTLPVELLSYVLELATHATLGQNSDYEYAFDVASVKAPLVYSAVCRHWRIVALGTPSLWTSLCVTMGSLEDNEEEESSHNSKQVLDTRHLDTYLHLSRKCSIDILIDARDPFWDFYEPEIPSTCDRDSDDGFDSESSSTFSLATIHIISSIVLPHLSRWRSIEILTDTWLPMQTFLSRINPPLIEIGAPKLEYLALMRCNDFISHSPWFEPREGKGMAFLSRCSRREDVSSPDTVQPKLPGLRSLVLRGVHADWDELGEVMGTELKTLDLSSHSYDVRPTLYQIRKMLKKSPTLTKLVISGSGVVFSSSPEGVVSKRSGEASNLGMSSGQGIASPASSHSRAANSPSLIQPVHFPHLQTLHIGYRSQSSHVTDPLETDATRFMSILNAPTLRYLTLEDTSHPGDEEFVDAGELLGLIASGPEPTSPGTRNRAASWSEGVPVQPAPQRKFPILQKLSLVGVKATYESFRNFFWNVDGPLVSNANDGCGLGLQELHLDRGEVLEHVGGMDLLAGLAPSSPSHFGSFNPSFSFSSAASPPRRFSESNAFPYPGQLAQNAPVNDVPLCPPKLLHPCPNLQALFIRSSAPAVPNDFEYLIHRIISSRSEKLQNVDVRLPEDAFYGSVGRHQHNTSSSVNATSAVSSILNALAVSSKPNPNKAVSQNDTSTSTSATETNEPEDSDASIPNLIGTWLVDETGRATECTPSPSTSSSPSTPCSSTFAQRRTLLRIFKPKPMSFDSYDAEAAEAEAEAEAFRYSGI</sequence>
<dbReference type="SUPFAM" id="SSF81383">
    <property type="entry name" value="F-box domain"/>
    <property type="match status" value="1"/>
</dbReference>
<evidence type="ECO:0000313" key="3">
    <source>
        <dbReference type="Proteomes" id="UP000559256"/>
    </source>
</evidence>
<dbReference type="OrthoDB" id="3237066at2759"/>
<evidence type="ECO:0008006" key="4">
    <source>
        <dbReference type="Google" id="ProtNLM"/>
    </source>
</evidence>
<feature type="compositionally biased region" description="Low complexity" evidence="1">
    <location>
        <begin position="669"/>
        <end position="678"/>
    </location>
</feature>
<feature type="compositionally biased region" description="Low complexity" evidence="1">
    <location>
        <begin position="706"/>
        <end position="722"/>
    </location>
</feature>
<comment type="caution">
    <text evidence="2">The sequence shown here is derived from an EMBL/GenBank/DDBJ whole genome shotgun (WGS) entry which is preliminary data.</text>
</comment>
<evidence type="ECO:0000313" key="2">
    <source>
        <dbReference type="EMBL" id="KAF5353685.1"/>
    </source>
</evidence>
<proteinExistence type="predicted"/>
<dbReference type="Proteomes" id="UP000559256">
    <property type="component" value="Unassembled WGS sequence"/>
</dbReference>
<dbReference type="SUPFAM" id="SSF52047">
    <property type="entry name" value="RNI-like"/>
    <property type="match status" value="1"/>
</dbReference>
<feature type="compositionally biased region" description="Polar residues" evidence="1">
    <location>
        <begin position="326"/>
        <end position="350"/>
    </location>
</feature>
<feature type="region of interest" description="Disordered" evidence="1">
    <location>
        <begin position="323"/>
        <end position="350"/>
    </location>
</feature>
<protein>
    <recommendedName>
        <fullName evidence="4">F-box domain-containing protein</fullName>
    </recommendedName>
</protein>
<feature type="region of interest" description="Disordered" evidence="1">
    <location>
        <begin position="656"/>
        <end position="689"/>
    </location>
</feature>
<feature type="region of interest" description="Disordered" evidence="1">
    <location>
        <begin position="702"/>
        <end position="722"/>
    </location>
</feature>
<gene>
    <name evidence="2" type="ORF">D9758_008620</name>
</gene>
<name>A0A8H5D546_9AGAR</name>
<keyword evidence="3" id="KW-1185">Reference proteome</keyword>
<evidence type="ECO:0000256" key="1">
    <source>
        <dbReference type="SAM" id="MobiDB-lite"/>
    </source>
</evidence>
<feature type="compositionally biased region" description="Polar residues" evidence="1">
    <location>
        <begin position="656"/>
        <end position="668"/>
    </location>
</feature>
<dbReference type="EMBL" id="JAACJM010000062">
    <property type="protein sequence ID" value="KAF5353685.1"/>
    <property type="molecule type" value="Genomic_DNA"/>
</dbReference>
<accession>A0A8H5D546</accession>
<organism evidence="2 3">
    <name type="scientific">Tetrapyrgos nigripes</name>
    <dbReference type="NCBI Taxonomy" id="182062"/>
    <lineage>
        <taxon>Eukaryota</taxon>
        <taxon>Fungi</taxon>
        <taxon>Dikarya</taxon>
        <taxon>Basidiomycota</taxon>
        <taxon>Agaricomycotina</taxon>
        <taxon>Agaricomycetes</taxon>
        <taxon>Agaricomycetidae</taxon>
        <taxon>Agaricales</taxon>
        <taxon>Marasmiineae</taxon>
        <taxon>Marasmiaceae</taxon>
        <taxon>Tetrapyrgos</taxon>
    </lineage>
</organism>
<dbReference type="AlphaFoldDB" id="A0A8H5D546"/>